<evidence type="ECO:0000259" key="1">
    <source>
        <dbReference type="Pfam" id="PF13539"/>
    </source>
</evidence>
<protein>
    <submittedName>
        <fullName evidence="2">M15 family metallopeptidase</fullName>
    </submittedName>
</protein>
<accession>A0ABS6KXB3</accession>
<dbReference type="EMBL" id="JAFMOU010000061">
    <property type="protein sequence ID" value="MBU9834237.1"/>
    <property type="molecule type" value="Genomic_DNA"/>
</dbReference>
<sequence>MEDHKFSKVSEDNLKGVHHDLCKVLRAAIELSPIGFGISKGVIGKREQLELLAKGKSLISDNRHITGHAVDIFALSNNIISWEFRHYQAIANVILELSKTMGIEIEWGGNYDEINDAVHFQLSTISYP</sequence>
<name>A0ABS6KXB3_9GAMM</name>
<proteinExistence type="predicted"/>
<dbReference type="InterPro" id="IPR039561">
    <property type="entry name" value="Peptidase_M15C"/>
</dbReference>
<evidence type="ECO:0000313" key="3">
    <source>
        <dbReference type="Proteomes" id="UP000699865"/>
    </source>
</evidence>
<feature type="domain" description="Peptidase M15C" evidence="1">
    <location>
        <begin position="63"/>
        <end position="122"/>
    </location>
</feature>
<dbReference type="Proteomes" id="UP000699865">
    <property type="component" value="Unassembled WGS sequence"/>
</dbReference>
<comment type="caution">
    <text evidence="2">The sequence shown here is derived from an EMBL/GenBank/DDBJ whole genome shotgun (WGS) entry which is preliminary data.</text>
</comment>
<reference evidence="2 3" key="1">
    <citation type="submission" date="2021-03" db="EMBL/GenBank/DDBJ databases">
        <title>Five novel Rahnella species.</title>
        <authorList>
            <person name="Brady C."/>
            <person name="Asselin J."/>
            <person name="Beer S."/>
            <person name="Bruberg M.B."/>
            <person name="Crampton B."/>
            <person name="Venter S."/>
            <person name="Arnold D."/>
            <person name="Denman S."/>
        </authorList>
    </citation>
    <scope>NUCLEOTIDE SEQUENCE [LARGE SCALE GENOMIC DNA]</scope>
    <source>
        <strain evidence="2 3">L72c</strain>
    </source>
</reference>
<gene>
    <name evidence="2" type="ORF">J1786_05255</name>
</gene>
<evidence type="ECO:0000313" key="2">
    <source>
        <dbReference type="EMBL" id="MBU9834237.1"/>
    </source>
</evidence>
<organism evidence="2 3">
    <name type="scientific">Rahnella perminowiae</name>
    <dbReference type="NCBI Taxonomy" id="2816244"/>
    <lineage>
        <taxon>Bacteria</taxon>
        <taxon>Pseudomonadati</taxon>
        <taxon>Pseudomonadota</taxon>
        <taxon>Gammaproteobacteria</taxon>
        <taxon>Enterobacterales</taxon>
        <taxon>Yersiniaceae</taxon>
        <taxon>Rahnella</taxon>
    </lineage>
</organism>
<keyword evidence="3" id="KW-1185">Reference proteome</keyword>
<dbReference type="Pfam" id="PF13539">
    <property type="entry name" value="Peptidase_M15_4"/>
    <property type="match status" value="1"/>
</dbReference>
<dbReference type="RefSeq" id="WP_217137790.1">
    <property type="nucleotide sequence ID" value="NZ_JAFMOU010000061.1"/>
</dbReference>